<evidence type="ECO:0000313" key="5">
    <source>
        <dbReference type="Proteomes" id="UP000078348"/>
    </source>
</evidence>
<evidence type="ECO:0000313" key="3">
    <source>
        <dbReference type="EMBL" id="OAO14019.1"/>
    </source>
</evidence>
<sequence length="221" mass="24817">MGLFGRKKEAKPAVMPVDPDEEKTRKMIEVASSIDEKIEMSDKKVAALEAKRKAYLEKAKVARKEKRNLEVQRLCINIKQCDENSKRQIAMGVKLTKLKNLCEQYLEQNDFIMSVTSATELMEKYGCDQAQAEKMMDKLQDLKDRNDEINETVMEGVEEDLADNEDVLNEIDEANAEDARKEAESALPSAPTTVHGGAVKKPTPAKQEKEEDLDGLLAELG</sequence>
<evidence type="ECO:0000256" key="2">
    <source>
        <dbReference type="SAM" id="MobiDB-lite"/>
    </source>
</evidence>
<feature type="region of interest" description="Disordered" evidence="2">
    <location>
        <begin position="172"/>
        <end position="221"/>
    </location>
</feature>
<protein>
    <submittedName>
        <fullName evidence="4">Uncharacterized protein</fullName>
    </submittedName>
</protein>
<feature type="compositionally biased region" description="Basic and acidic residues" evidence="2">
    <location>
        <begin position="1"/>
        <end position="11"/>
    </location>
</feature>
<evidence type="ECO:0000256" key="1">
    <source>
        <dbReference type="SAM" id="Coils"/>
    </source>
</evidence>
<dbReference type="EMBL" id="LXWW01000297">
    <property type="protein sequence ID" value="OAO14019.1"/>
    <property type="molecule type" value="Genomic_DNA"/>
</dbReference>
<feature type="coiled-coil region" evidence="1">
    <location>
        <begin position="38"/>
        <end position="72"/>
    </location>
</feature>
<dbReference type="Proteomes" id="UP000078348">
    <property type="component" value="Unassembled WGS sequence"/>
</dbReference>
<dbReference type="InterPro" id="IPR005024">
    <property type="entry name" value="Snf7_fam"/>
</dbReference>
<comment type="caution">
    <text evidence="4">The sequence shown here is derived from an EMBL/GenBank/DDBJ whole genome shotgun (WGS) entry which is preliminary data.</text>
</comment>
<keyword evidence="1" id="KW-0175">Coiled coil</keyword>
<dbReference type="Pfam" id="PF03357">
    <property type="entry name" value="Snf7"/>
    <property type="match status" value="1"/>
</dbReference>
<name>A0A196SN67_BLAHN</name>
<gene>
    <name evidence="4" type="ORF">AV274_0964</name>
    <name evidence="3" type="ORF">AV274_4276</name>
</gene>
<feature type="region of interest" description="Disordered" evidence="2">
    <location>
        <begin position="1"/>
        <end position="21"/>
    </location>
</feature>
<dbReference type="AlphaFoldDB" id="A0A196SN67"/>
<reference evidence="4 5" key="1">
    <citation type="submission" date="2016-05" db="EMBL/GenBank/DDBJ databases">
        <title>Nuclear genome of Blastocystis sp. subtype 1 NandII.</title>
        <authorList>
            <person name="Gentekaki E."/>
            <person name="Curtis B."/>
            <person name="Stairs C."/>
            <person name="Eme L."/>
            <person name="Herman E."/>
            <person name="Klimes V."/>
            <person name="Arias M.C."/>
            <person name="Elias M."/>
            <person name="Hilliou F."/>
            <person name="Klute M."/>
            <person name="Malik S.-B."/>
            <person name="Pightling A."/>
            <person name="Rachubinski R."/>
            <person name="Salas D."/>
            <person name="Schlacht A."/>
            <person name="Suga H."/>
            <person name="Archibald J."/>
            <person name="Ball S.G."/>
            <person name="Clark G."/>
            <person name="Dacks J."/>
            <person name="Van Der Giezen M."/>
            <person name="Tsaousis A."/>
            <person name="Roger A."/>
        </authorList>
    </citation>
    <scope>NUCLEOTIDE SEQUENCE [LARGE SCALE GENOMIC DNA]</scope>
    <source>
        <strain evidence="5">ATCC 50177 / NandII</strain>
        <strain evidence="4">NandII</strain>
    </source>
</reference>
<accession>A0A196SN67</accession>
<proteinExistence type="predicted"/>
<dbReference type="GO" id="GO:0007034">
    <property type="term" value="P:vacuolar transport"/>
    <property type="evidence" value="ECO:0007669"/>
    <property type="project" value="InterPro"/>
</dbReference>
<organism evidence="4 5">
    <name type="scientific">Blastocystis sp. subtype 1 (strain ATCC 50177 / NandII)</name>
    <dbReference type="NCBI Taxonomy" id="478820"/>
    <lineage>
        <taxon>Eukaryota</taxon>
        <taxon>Sar</taxon>
        <taxon>Stramenopiles</taxon>
        <taxon>Bigyra</taxon>
        <taxon>Opalozoa</taxon>
        <taxon>Opalinata</taxon>
        <taxon>Blastocystidae</taxon>
        <taxon>Blastocystis</taxon>
    </lineage>
</organism>
<dbReference type="EMBL" id="LXWW01000036">
    <property type="protein sequence ID" value="OAO17304.1"/>
    <property type="molecule type" value="Genomic_DNA"/>
</dbReference>
<evidence type="ECO:0000313" key="4">
    <source>
        <dbReference type="EMBL" id="OAO17304.1"/>
    </source>
</evidence>
<keyword evidence="5" id="KW-1185">Reference proteome</keyword>